<dbReference type="AlphaFoldDB" id="A0A428TJV0"/>
<dbReference type="EMBL" id="NIZV01000177">
    <property type="protein sequence ID" value="RSM02306.1"/>
    <property type="molecule type" value="Genomic_DNA"/>
</dbReference>
<name>A0A428TJV0_9HYPO</name>
<reference evidence="1 2" key="1">
    <citation type="submission" date="2017-06" db="EMBL/GenBank/DDBJ databases">
        <title>Cmopartive genomic analysis of Ambrosia Fusariam Clade fungi.</title>
        <authorList>
            <person name="Stajich J.E."/>
            <person name="Carrillo J."/>
            <person name="Kijimoto T."/>
            <person name="Eskalen A."/>
            <person name="O'Donnell K."/>
            <person name="Kasson M."/>
        </authorList>
    </citation>
    <scope>NUCLEOTIDE SEQUENCE [LARGE SCALE GENOMIC DNA]</scope>
    <source>
        <strain evidence="1 2">NRRL 20438</strain>
    </source>
</reference>
<proteinExistence type="predicted"/>
<gene>
    <name evidence="1" type="ORF">CDV31_010955</name>
</gene>
<evidence type="ECO:0000313" key="2">
    <source>
        <dbReference type="Proteomes" id="UP000288429"/>
    </source>
</evidence>
<comment type="caution">
    <text evidence="1">The sequence shown here is derived from an EMBL/GenBank/DDBJ whole genome shotgun (WGS) entry which is preliminary data.</text>
</comment>
<accession>A0A428TJV0</accession>
<protein>
    <submittedName>
        <fullName evidence="1">Uncharacterized protein</fullName>
    </submittedName>
</protein>
<sequence>MGQPEELAEIVALSTMPDKDSIVLPNTVLGNCCESTAGNDDVVEQAHFVTENGLPIKFTIRAQEASKIKFNVRGNSGSSPLSISCEYNHSRESMDWDAEEATLYLLSGQGQRLATIKHYRGYANATLHNAFEFRINYTVQGDQKAVHEFSIPQIGYFEWRKCGSGWELVQPAEPGLVLATGALNVGSDKPPRFAMTDIGSRANFGEYWELVAIVSYLRVWDRMRLAFGNPEGTRRRWLRVLAACV</sequence>
<keyword evidence="2" id="KW-1185">Reference proteome</keyword>
<organism evidence="1 2">
    <name type="scientific">Fusarium ambrosium</name>
    <dbReference type="NCBI Taxonomy" id="131363"/>
    <lineage>
        <taxon>Eukaryota</taxon>
        <taxon>Fungi</taxon>
        <taxon>Dikarya</taxon>
        <taxon>Ascomycota</taxon>
        <taxon>Pezizomycotina</taxon>
        <taxon>Sordariomycetes</taxon>
        <taxon>Hypocreomycetidae</taxon>
        <taxon>Hypocreales</taxon>
        <taxon>Nectriaceae</taxon>
        <taxon>Fusarium</taxon>
        <taxon>Fusarium solani species complex</taxon>
    </lineage>
</organism>
<dbReference type="Proteomes" id="UP000288429">
    <property type="component" value="Unassembled WGS sequence"/>
</dbReference>
<evidence type="ECO:0000313" key="1">
    <source>
        <dbReference type="EMBL" id="RSM02306.1"/>
    </source>
</evidence>